<dbReference type="PANTHER" id="PTHR44688:SF16">
    <property type="entry name" value="DNA-BINDING TRANSCRIPTIONAL ACTIVATOR DEVR_DOSR"/>
    <property type="match status" value="1"/>
</dbReference>
<accession>A0A3S9HFH3</accession>
<evidence type="ECO:0000313" key="6">
    <source>
        <dbReference type="Proteomes" id="UP000275663"/>
    </source>
</evidence>
<dbReference type="OrthoDB" id="134985at2"/>
<dbReference type="EMBL" id="CP034464">
    <property type="protein sequence ID" value="AZP10904.1"/>
    <property type="molecule type" value="Genomic_DNA"/>
</dbReference>
<evidence type="ECO:0000256" key="2">
    <source>
        <dbReference type="ARBA" id="ARBA00023125"/>
    </source>
</evidence>
<gene>
    <name evidence="5" type="ORF">EJN92_02035</name>
</gene>
<dbReference type="PRINTS" id="PR00038">
    <property type="entry name" value="HTHLUXR"/>
</dbReference>
<dbReference type="CDD" id="cd06170">
    <property type="entry name" value="LuxR_C_like"/>
    <property type="match status" value="1"/>
</dbReference>
<dbReference type="SUPFAM" id="SSF46894">
    <property type="entry name" value="C-terminal effector domain of the bipartite response regulators"/>
    <property type="match status" value="1"/>
</dbReference>
<dbReference type="Pfam" id="PF17874">
    <property type="entry name" value="TPR_MalT"/>
    <property type="match status" value="1"/>
</dbReference>
<evidence type="ECO:0000313" key="5">
    <source>
        <dbReference type="EMBL" id="AZP10904.1"/>
    </source>
</evidence>
<dbReference type="AlphaFoldDB" id="A0A3S9HFH3"/>
<dbReference type="InterPro" id="IPR059106">
    <property type="entry name" value="WHD_MalT"/>
</dbReference>
<evidence type="ECO:0000256" key="1">
    <source>
        <dbReference type="ARBA" id="ARBA00023015"/>
    </source>
</evidence>
<keyword evidence="3" id="KW-0804">Transcription</keyword>
<name>A0A3S9HFH3_9BURK</name>
<dbReference type="SMART" id="SM00421">
    <property type="entry name" value="HTH_LUXR"/>
    <property type="match status" value="1"/>
</dbReference>
<sequence>MILTTLLATKFFAPLPPAHAVSRPLLIKRLHDGVTRKLTLVCASAGFGKSTLISEWANDCPYPSAWLSLDEDDRDLSLFLEYLVASLQTISQTVGDGISAMLRASPPATAEIVLTSLLNQLSIIPGKLVLILDDYHLSASIPVNEALTFLIAHMPAQLHLVIASREEPEILLGRLRLEDQITEIRQEDLRFALDEAAEFFNQGLNLGLSSPQVRALEARTEGWIAGLKLAAISLHRHKNPETFIASFTGSHRFVQDYLIEEVLNQQSPAVQSFLLRTSVLDRLCGPLCDAVLQSHSGQQILNQLDDANLFIVPLDAERQWYRYHHLFSELLRQRLGQNEPVEPLHLRASQWYEVNGLEVEAFHQATSAKDIPRSIRLIEGNGMPLYFRGETAPIIQWLSLQPHAVLNTYPYLWVAFSWSLLFGGHPRQIEEKLLCAEAAMRLAPQDMSAMEINGQIAVLWAWLAVYRNEADSIYTHASRALELLNQDSRPARTAAQCALGVAQMFRGKRVEASEAFLQVIDAVRSSGNLMFSAVASTALAGIHATNFKLHLAAATYRDVIQMIADPTHSLGYEAHLGLAKIYYDWNELDQAESHALVCSELVARVKSESEVGADVLLVRLMLARDKHTESETLLARTNVTAKTGQLAGRMQEAAELHVLHLLRRGEIKEAAYFSNQFQLPIGLARTLLAQYKGFEALRVVESHRSGMEAQGLAQEALKARVVQAMVHQAVGDVDVAVQVLSEVVTQAEPQGSIRLFLDEGVPMKTLLTKLQYKTGMSTYVSQLLAAFGTQMADEKRVTVATLSHLPPEVFSQRELEILRLIQDGNSNQKISERLFLSLSTVKWHNQNIFAKLDVQRRTEAVARALELKLL</sequence>
<dbReference type="Gene3D" id="1.10.10.10">
    <property type="entry name" value="Winged helix-like DNA-binding domain superfamily/Winged helix DNA-binding domain"/>
    <property type="match status" value="1"/>
</dbReference>
<reference evidence="5 6" key="1">
    <citation type="journal article" date="2011" name="Int. J. Syst. Evol. Microbiol.">
        <title>Description of Undibacterium oligocarboniphilum sp. nov., isolated from purified water, and Undibacterium pigrum strain CCUG 49012 as the type strain of Undibacterium parvum sp. nov., and emended descriptions of the genus Undibacterium and the species Undibacterium pigrum.</title>
        <authorList>
            <person name="Eder W."/>
            <person name="Wanner G."/>
            <person name="Ludwig W."/>
            <person name="Busse H.J."/>
            <person name="Ziemke-Kageler F."/>
            <person name="Lang E."/>
        </authorList>
    </citation>
    <scope>NUCLEOTIDE SEQUENCE [LARGE SCALE GENOMIC DNA]</scope>
    <source>
        <strain evidence="5 6">DSM 23061</strain>
    </source>
</reference>
<dbReference type="GO" id="GO:0003677">
    <property type="term" value="F:DNA binding"/>
    <property type="evidence" value="ECO:0007669"/>
    <property type="project" value="UniProtKB-KW"/>
</dbReference>
<dbReference type="PROSITE" id="PS00622">
    <property type="entry name" value="HTH_LUXR_1"/>
    <property type="match status" value="1"/>
</dbReference>
<dbReference type="Gene3D" id="3.40.50.300">
    <property type="entry name" value="P-loop containing nucleotide triphosphate hydrolases"/>
    <property type="match status" value="1"/>
</dbReference>
<feature type="domain" description="HTH luxR-type" evidence="4">
    <location>
        <begin position="803"/>
        <end position="868"/>
    </location>
</feature>
<dbReference type="PANTHER" id="PTHR44688">
    <property type="entry name" value="DNA-BINDING TRANSCRIPTIONAL ACTIVATOR DEVR_DOSR"/>
    <property type="match status" value="1"/>
</dbReference>
<dbReference type="SUPFAM" id="SSF48452">
    <property type="entry name" value="TPR-like"/>
    <property type="match status" value="1"/>
</dbReference>
<dbReference type="InterPro" id="IPR000792">
    <property type="entry name" value="Tscrpt_reg_LuxR_C"/>
</dbReference>
<dbReference type="InterPro" id="IPR016032">
    <property type="entry name" value="Sig_transdc_resp-reg_C-effctor"/>
</dbReference>
<dbReference type="InterPro" id="IPR036388">
    <property type="entry name" value="WH-like_DNA-bd_sf"/>
</dbReference>
<dbReference type="Proteomes" id="UP000275663">
    <property type="component" value="Chromosome"/>
</dbReference>
<dbReference type="SUPFAM" id="SSF52540">
    <property type="entry name" value="P-loop containing nucleoside triphosphate hydrolases"/>
    <property type="match status" value="1"/>
</dbReference>
<dbReference type="Pfam" id="PF00196">
    <property type="entry name" value="GerE"/>
    <property type="match status" value="1"/>
</dbReference>
<protein>
    <submittedName>
        <fullName evidence="5">LuxR family transcriptional regulator</fullName>
    </submittedName>
</protein>
<dbReference type="GO" id="GO:0006355">
    <property type="term" value="P:regulation of DNA-templated transcription"/>
    <property type="evidence" value="ECO:0007669"/>
    <property type="project" value="InterPro"/>
</dbReference>
<dbReference type="Gene3D" id="1.25.40.10">
    <property type="entry name" value="Tetratricopeptide repeat domain"/>
    <property type="match status" value="1"/>
</dbReference>
<evidence type="ECO:0000259" key="4">
    <source>
        <dbReference type="PROSITE" id="PS50043"/>
    </source>
</evidence>
<keyword evidence="6" id="KW-1185">Reference proteome</keyword>
<proteinExistence type="predicted"/>
<evidence type="ECO:0000256" key="3">
    <source>
        <dbReference type="ARBA" id="ARBA00023163"/>
    </source>
</evidence>
<dbReference type="InterPro" id="IPR027417">
    <property type="entry name" value="P-loop_NTPase"/>
</dbReference>
<dbReference type="KEGG" id="upv:EJN92_02035"/>
<dbReference type="Pfam" id="PF25873">
    <property type="entry name" value="WHD_MalT"/>
    <property type="match status" value="1"/>
</dbReference>
<dbReference type="RefSeq" id="WP_126126303.1">
    <property type="nucleotide sequence ID" value="NZ_CP034464.1"/>
</dbReference>
<keyword evidence="2" id="KW-0238">DNA-binding</keyword>
<organism evidence="5 6">
    <name type="scientific">Undibacterium parvum</name>
    <dbReference type="NCBI Taxonomy" id="401471"/>
    <lineage>
        <taxon>Bacteria</taxon>
        <taxon>Pseudomonadati</taxon>
        <taxon>Pseudomonadota</taxon>
        <taxon>Betaproteobacteria</taxon>
        <taxon>Burkholderiales</taxon>
        <taxon>Oxalobacteraceae</taxon>
        <taxon>Undibacterium</taxon>
    </lineage>
</organism>
<keyword evidence="1" id="KW-0805">Transcription regulation</keyword>
<dbReference type="PROSITE" id="PS50043">
    <property type="entry name" value="HTH_LUXR_2"/>
    <property type="match status" value="1"/>
</dbReference>
<dbReference type="InterPro" id="IPR011990">
    <property type="entry name" value="TPR-like_helical_dom_sf"/>
</dbReference>
<dbReference type="InterPro" id="IPR041617">
    <property type="entry name" value="TPR_MalT"/>
</dbReference>